<evidence type="ECO:0000313" key="2">
    <source>
        <dbReference type="Proteomes" id="UP001152795"/>
    </source>
</evidence>
<dbReference type="AlphaFoldDB" id="A0A7D9JM32"/>
<dbReference type="Proteomes" id="UP001152795">
    <property type="component" value="Unassembled WGS sequence"/>
</dbReference>
<comment type="caution">
    <text evidence="1">The sequence shown here is derived from an EMBL/GenBank/DDBJ whole genome shotgun (WGS) entry which is preliminary data.</text>
</comment>
<accession>A0A7D9JM32</accession>
<sequence>MDNVNKLMKGEMVEGIEGMDSVIDNESEGCSMGKHHQAKYPCGVVKRATEPLELVHSDVCGRQLIPLAALDNLSHFFDDYTRKRMFTLSSIKMKCWRNLKNLLTCRINCNIASGSTKYTLDHIISLLENENDPDITEISGGGSSDSDGSILPKKCSAEIIGQSEEPCFRESPNEHFNNM</sequence>
<reference evidence="1" key="1">
    <citation type="submission" date="2020-04" db="EMBL/GenBank/DDBJ databases">
        <authorList>
            <person name="Alioto T."/>
            <person name="Alioto T."/>
            <person name="Gomez Garrido J."/>
        </authorList>
    </citation>
    <scope>NUCLEOTIDE SEQUENCE</scope>
    <source>
        <strain evidence="1">A484AB</strain>
    </source>
</reference>
<evidence type="ECO:0000313" key="1">
    <source>
        <dbReference type="EMBL" id="CAB4031892.1"/>
    </source>
</evidence>
<organism evidence="1 2">
    <name type="scientific">Paramuricea clavata</name>
    <name type="common">Red gorgonian</name>
    <name type="synonym">Violescent sea-whip</name>
    <dbReference type="NCBI Taxonomy" id="317549"/>
    <lineage>
        <taxon>Eukaryota</taxon>
        <taxon>Metazoa</taxon>
        <taxon>Cnidaria</taxon>
        <taxon>Anthozoa</taxon>
        <taxon>Octocorallia</taxon>
        <taxon>Malacalcyonacea</taxon>
        <taxon>Plexauridae</taxon>
        <taxon>Paramuricea</taxon>
    </lineage>
</organism>
<dbReference type="EMBL" id="CACRXK020017964">
    <property type="protein sequence ID" value="CAB4031892.1"/>
    <property type="molecule type" value="Genomic_DNA"/>
</dbReference>
<protein>
    <submittedName>
        <fullName evidence="1">Uncharacterized protein</fullName>
    </submittedName>
</protein>
<keyword evidence="2" id="KW-1185">Reference proteome</keyword>
<name>A0A7D9JM32_PARCT</name>
<gene>
    <name evidence="1" type="ORF">PACLA_8A001370</name>
</gene>
<dbReference type="OrthoDB" id="413361at2759"/>
<feature type="non-terminal residue" evidence="1">
    <location>
        <position position="179"/>
    </location>
</feature>
<proteinExistence type="predicted"/>